<dbReference type="AlphaFoldDB" id="A0A2M8IV23"/>
<evidence type="ECO:0000313" key="3">
    <source>
        <dbReference type="Proteomes" id="UP000231553"/>
    </source>
</evidence>
<name>A0A2M8IV23_9RHOB</name>
<dbReference type="EMBL" id="PGTB01000189">
    <property type="protein sequence ID" value="PJE34380.1"/>
    <property type="molecule type" value="Genomic_DNA"/>
</dbReference>
<dbReference type="RefSeq" id="WP_100164619.1">
    <property type="nucleotide sequence ID" value="NZ_PGTB01000189.1"/>
</dbReference>
<evidence type="ECO:0000313" key="2">
    <source>
        <dbReference type="EMBL" id="PJE34380.1"/>
    </source>
</evidence>
<proteinExistence type="predicted"/>
<accession>A0A2M8IV23</accession>
<feature type="domain" description="YdhG-like" evidence="1">
    <location>
        <begin position="22"/>
        <end position="129"/>
    </location>
</feature>
<sequence>MTAPEMPPEVAATFAGFPDPVQSRLRDLRRLIFDVAAADKAIGPVLETLKWGEPAYLTQASKSGSTIRLGRVKSAPEDCALFFNCRTSLVEEFRAQFPDEFRFDKNRAVILRHDQPLPAEAVRICLGRALTYHLRRRAERSR</sequence>
<dbReference type="Proteomes" id="UP000231553">
    <property type="component" value="Unassembled WGS sequence"/>
</dbReference>
<protein>
    <recommendedName>
        <fullName evidence="1">YdhG-like domain-containing protein</fullName>
    </recommendedName>
</protein>
<reference evidence="2 3" key="1">
    <citation type="journal article" date="2018" name="Int. J. Syst. Evol. Microbiol.">
        <title>Pseudooceanicola lipolyticus sp. nov., a marine alphaproteobacterium, reclassification of Oceanicola flagellatus as Pseudooceanicola flagellatus comb. nov. and emended description of the genus Pseudooceanicola.</title>
        <authorList>
            <person name="Huang M.-M."/>
            <person name="Guo L.-L."/>
            <person name="Wu Y.-H."/>
            <person name="Lai Q.-L."/>
            <person name="Shao Z.-Z."/>
            <person name="Wang C.-S."/>
            <person name="Wu M."/>
            <person name="Xu X.-W."/>
        </authorList>
    </citation>
    <scope>NUCLEOTIDE SEQUENCE [LARGE SCALE GENOMIC DNA]</scope>
    <source>
        <strain evidence="2 3">157</strain>
    </source>
</reference>
<evidence type="ECO:0000259" key="1">
    <source>
        <dbReference type="Pfam" id="PF08818"/>
    </source>
</evidence>
<comment type="caution">
    <text evidence="2">The sequence shown here is derived from an EMBL/GenBank/DDBJ whole genome shotgun (WGS) entry which is preliminary data.</text>
</comment>
<organism evidence="2 3">
    <name type="scientific">Pseudooceanicola lipolyticus</name>
    <dbReference type="NCBI Taxonomy" id="2029104"/>
    <lineage>
        <taxon>Bacteria</taxon>
        <taxon>Pseudomonadati</taxon>
        <taxon>Pseudomonadota</taxon>
        <taxon>Alphaproteobacteria</taxon>
        <taxon>Rhodobacterales</taxon>
        <taxon>Paracoccaceae</taxon>
        <taxon>Pseudooceanicola</taxon>
    </lineage>
</organism>
<gene>
    <name evidence="2" type="ORF">CVM52_22535</name>
</gene>
<dbReference type="InterPro" id="IPR014922">
    <property type="entry name" value="YdhG-like"/>
</dbReference>
<keyword evidence="3" id="KW-1185">Reference proteome</keyword>
<dbReference type="OrthoDB" id="328972at2"/>
<dbReference type="SUPFAM" id="SSF159888">
    <property type="entry name" value="YdhG-like"/>
    <property type="match status" value="1"/>
</dbReference>
<dbReference type="Pfam" id="PF08818">
    <property type="entry name" value="DUF1801"/>
    <property type="match status" value="1"/>
</dbReference>